<organism evidence="6 7">
    <name type="scientific">Faecalicatena orotica</name>
    <dbReference type="NCBI Taxonomy" id="1544"/>
    <lineage>
        <taxon>Bacteria</taxon>
        <taxon>Bacillati</taxon>
        <taxon>Bacillota</taxon>
        <taxon>Clostridia</taxon>
        <taxon>Lachnospirales</taxon>
        <taxon>Lachnospiraceae</taxon>
        <taxon>Faecalicatena</taxon>
    </lineage>
</organism>
<feature type="transmembrane region" description="Helical" evidence="4">
    <location>
        <begin position="270"/>
        <end position="297"/>
    </location>
</feature>
<reference evidence="6 7" key="1">
    <citation type="submission" date="2018-05" db="EMBL/GenBank/DDBJ databases">
        <title>The Hungate 1000. A catalogue of reference genomes from the rumen microbiome.</title>
        <authorList>
            <person name="Kelly W."/>
        </authorList>
    </citation>
    <scope>NUCLEOTIDE SEQUENCE [LARGE SCALE GENOMIC DNA]</scope>
    <source>
        <strain evidence="6 7">NLAE-zl-C242</strain>
    </source>
</reference>
<dbReference type="GO" id="GO:0003700">
    <property type="term" value="F:DNA-binding transcription factor activity"/>
    <property type="evidence" value="ECO:0007669"/>
    <property type="project" value="InterPro"/>
</dbReference>
<dbReference type="InterPro" id="IPR018060">
    <property type="entry name" value="HTH_AraC"/>
</dbReference>
<sequence length="712" mass="82567">MYGIVKKIIMEQNIDSSAQQFRQIQEEFEVANEQINMVATQVILDDICSDWMLAGEARSFNSLDIARIRKQLAVFKNTSSMIESIYIYNGKIDKFLSTDGNYSYTGKAGFSDLGIVEILNDYDNYYSRNLFKRERVIRNSLGTEVTDSVYTYVLNNTQDSQVTSAIVVNLDLTPLFAKVLGMEAMQESQMVIVDGKDEMWAELQNFSDLDMKMDSHLLNLIEGNDGHAETSYDAERYFVSWMHSDKTDWDYLKVTKWDTMFARLLELQKWAFFICAFILLAVAGGSAFSSFSIYRLYGQLERKNFIKNGMKISESNKLKENFLYEFIHKRKTYGNAELTERLEQLGYPMRAGKLFTVLLLQLEDYHSFIEEFGQDGAYDVKYSVRNIFEEIFNMEFHVSGLINRDNTIVFILSAEDGESVDTGRIEGKFREFCDKIKPFGEWTFSLIGSEEFLTAEKIPELAEKLYQVKEESFFYPSNMFLTYERICEEHSGSVNYRKLDLGKLTDTLRGGKDVWEQYQIFAESLECYSSKEYMNAMIWLGVSLVRDMKEFYMTDADQEYTLNHFLAQLAKCDKKVQVDKQFEKVFSNMLQIQESANVKKGVTGKMEEIQEYIQKNYSNMNIALEFLGDEFGVSANYLGRVFKKETGVSVSEYLNSVRLQKVLEGLENTEKPAKDIAQACGFASINYFYTYFRKKMGVTPQAYRQQLRSREK</sequence>
<dbReference type="EMBL" id="QGDL01000028">
    <property type="protein sequence ID" value="PWJ17384.1"/>
    <property type="molecule type" value="Genomic_DNA"/>
</dbReference>
<dbReference type="Pfam" id="PF12833">
    <property type="entry name" value="HTH_18"/>
    <property type="match status" value="1"/>
</dbReference>
<evidence type="ECO:0000256" key="2">
    <source>
        <dbReference type="ARBA" id="ARBA00023125"/>
    </source>
</evidence>
<protein>
    <submittedName>
        <fullName evidence="6">AraC-like DNA-binding protein</fullName>
    </submittedName>
</protein>
<gene>
    <name evidence="6" type="ORF">A8806_12812</name>
</gene>
<evidence type="ECO:0000259" key="5">
    <source>
        <dbReference type="PROSITE" id="PS01124"/>
    </source>
</evidence>
<keyword evidence="4" id="KW-0472">Membrane</keyword>
<name>A0A2Y9BNQ0_9FIRM</name>
<evidence type="ECO:0000313" key="7">
    <source>
        <dbReference type="Proteomes" id="UP000245845"/>
    </source>
</evidence>
<dbReference type="InterPro" id="IPR009057">
    <property type="entry name" value="Homeodomain-like_sf"/>
</dbReference>
<evidence type="ECO:0000256" key="4">
    <source>
        <dbReference type="SAM" id="Phobius"/>
    </source>
</evidence>
<dbReference type="SUPFAM" id="SSF46689">
    <property type="entry name" value="Homeodomain-like"/>
    <property type="match status" value="1"/>
</dbReference>
<proteinExistence type="predicted"/>
<dbReference type="AlphaFoldDB" id="A0A2Y9BNQ0"/>
<dbReference type="PANTHER" id="PTHR43280:SF10">
    <property type="entry name" value="REGULATORY PROTEIN POCR"/>
    <property type="match status" value="1"/>
</dbReference>
<keyword evidence="4" id="KW-0812">Transmembrane</keyword>
<dbReference type="PANTHER" id="PTHR43280">
    <property type="entry name" value="ARAC-FAMILY TRANSCRIPTIONAL REGULATOR"/>
    <property type="match status" value="1"/>
</dbReference>
<keyword evidence="4" id="KW-1133">Transmembrane helix</keyword>
<evidence type="ECO:0000256" key="3">
    <source>
        <dbReference type="ARBA" id="ARBA00023163"/>
    </source>
</evidence>
<dbReference type="Proteomes" id="UP000245845">
    <property type="component" value="Unassembled WGS sequence"/>
</dbReference>
<evidence type="ECO:0000313" key="6">
    <source>
        <dbReference type="EMBL" id="PWJ17384.1"/>
    </source>
</evidence>
<dbReference type="Gene3D" id="1.10.10.60">
    <property type="entry name" value="Homeodomain-like"/>
    <property type="match status" value="2"/>
</dbReference>
<dbReference type="GO" id="GO:0043565">
    <property type="term" value="F:sequence-specific DNA binding"/>
    <property type="evidence" value="ECO:0007669"/>
    <property type="project" value="InterPro"/>
</dbReference>
<keyword evidence="7" id="KW-1185">Reference proteome</keyword>
<dbReference type="SMART" id="SM00342">
    <property type="entry name" value="HTH_ARAC"/>
    <property type="match status" value="1"/>
</dbReference>
<evidence type="ECO:0000256" key="1">
    <source>
        <dbReference type="ARBA" id="ARBA00023015"/>
    </source>
</evidence>
<keyword evidence="2 6" id="KW-0238">DNA-binding</keyword>
<dbReference type="OrthoDB" id="9772063at2"/>
<keyword evidence="3" id="KW-0804">Transcription</keyword>
<feature type="domain" description="HTH araC/xylS-type" evidence="5">
    <location>
        <begin position="607"/>
        <end position="706"/>
    </location>
</feature>
<comment type="caution">
    <text evidence="6">The sequence shown here is derived from an EMBL/GenBank/DDBJ whole genome shotgun (WGS) entry which is preliminary data.</text>
</comment>
<dbReference type="PROSITE" id="PS01124">
    <property type="entry name" value="HTH_ARAC_FAMILY_2"/>
    <property type="match status" value="1"/>
</dbReference>
<accession>A0A2Y9BNQ0</accession>
<keyword evidence="1" id="KW-0805">Transcription regulation</keyword>